<accession>A0A3P6SZF7</accession>
<evidence type="ECO:0000313" key="2">
    <source>
        <dbReference type="EMBL" id="VDK81072.1"/>
    </source>
</evidence>
<feature type="compositionally biased region" description="Basic and acidic residues" evidence="1">
    <location>
        <begin position="408"/>
        <end position="420"/>
    </location>
</feature>
<feature type="region of interest" description="Disordered" evidence="1">
    <location>
        <begin position="199"/>
        <end position="233"/>
    </location>
</feature>
<dbReference type="OrthoDB" id="5874315at2759"/>
<feature type="compositionally biased region" description="Acidic residues" evidence="1">
    <location>
        <begin position="389"/>
        <end position="407"/>
    </location>
</feature>
<keyword evidence="3" id="KW-1185">Reference proteome</keyword>
<name>A0A3P6SZF7_LITSI</name>
<gene>
    <name evidence="2" type="ORF">NLS_LOCUS5163</name>
</gene>
<feature type="compositionally biased region" description="Acidic residues" evidence="1">
    <location>
        <begin position="421"/>
        <end position="440"/>
    </location>
</feature>
<dbReference type="EMBL" id="UYRX01000370">
    <property type="protein sequence ID" value="VDK81072.1"/>
    <property type="molecule type" value="Genomic_DNA"/>
</dbReference>
<proteinExistence type="predicted"/>
<dbReference type="Proteomes" id="UP000277928">
    <property type="component" value="Unassembled WGS sequence"/>
</dbReference>
<reference evidence="2 3" key="1">
    <citation type="submission" date="2018-08" db="EMBL/GenBank/DDBJ databases">
        <authorList>
            <person name="Laetsch R D."/>
            <person name="Stevens L."/>
            <person name="Kumar S."/>
            <person name="Blaxter L. M."/>
        </authorList>
    </citation>
    <scope>NUCLEOTIDE SEQUENCE [LARGE SCALE GENOMIC DNA]</scope>
</reference>
<dbReference type="OMA" id="IALEIIC"/>
<feature type="region of interest" description="Disordered" evidence="1">
    <location>
        <begin position="1"/>
        <end position="59"/>
    </location>
</feature>
<feature type="region of interest" description="Disordered" evidence="1">
    <location>
        <begin position="373"/>
        <end position="462"/>
    </location>
</feature>
<protein>
    <submittedName>
        <fullName evidence="2">Uncharacterized protein</fullName>
    </submittedName>
</protein>
<evidence type="ECO:0000313" key="3">
    <source>
        <dbReference type="Proteomes" id="UP000277928"/>
    </source>
</evidence>
<organism evidence="2 3">
    <name type="scientific">Litomosoides sigmodontis</name>
    <name type="common">Filarial nematode worm</name>
    <dbReference type="NCBI Taxonomy" id="42156"/>
    <lineage>
        <taxon>Eukaryota</taxon>
        <taxon>Metazoa</taxon>
        <taxon>Ecdysozoa</taxon>
        <taxon>Nematoda</taxon>
        <taxon>Chromadorea</taxon>
        <taxon>Rhabditida</taxon>
        <taxon>Spirurina</taxon>
        <taxon>Spiruromorpha</taxon>
        <taxon>Filarioidea</taxon>
        <taxon>Onchocercidae</taxon>
        <taxon>Litomosoides</taxon>
    </lineage>
</organism>
<feature type="compositionally biased region" description="Basic residues" evidence="1">
    <location>
        <begin position="1"/>
        <end position="17"/>
    </location>
</feature>
<sequence length="522" mass="59960">MGRKKSAKGSKAKHKQTGQKPPTGNEPPDAKASAPKSSDQKPVDPTTQPPEESAEERKQEVAEKFFNVLMSTMEMLNCNKKHSISAEVLMLIYIKSRWYRNPKEISPSWVKQYNKFGRIDGSGFNHMRRDFRLLYEQAEVHRKGFAKFIKKFPSEAEPKFDNVPVILKKMHTIARKKFFSKRSATIERFISKQNIELSQSTSKQNVSEDEGDSGGGADGGGDDGGSDDDDDEQREYEEIVDFLSEDESESFDLPPSLLIELRRECVKNSVAANIALEIICSPTTQMTLKRLLIFEKHQLVTEWEIAKEAYRVRNMNWKSAPGMVNLCDEIAAEMIEIDRTLEGIRCLAQYEMAAIVMILLKKFVKARLRRKRRAERRGETSATPYAATEEGEESEEGNETEESEESEKEDRMEESEKSEEGDGETEESEESEEQESEESEHTESTAARDSSDDIEELKSIPDEEDERKIAKIRKRLAISFIDLFKATDFFARIRNIEKKEEDHINHLNYQFYRMLSSMARTY</sequence>
<dbReference type="AlphaFoldDB" id="A0A3P6SZF7"/>
<feature type="compositionally biased region" description="Acidic residues" evidence="1">
    <location>
        <begin position="220"/>
        <end position="233"/>
    </location>
</feature>
<evidence type="ECO:0000256" key="1">
    <source>
        <dbReference type="SAM" id="MobiDB-lite"/>
    </source>
</evidence>